<accession>A0ACD0WQQ3</accession>
<evidence type="ECO:0000313" key="2">
    <source>
        <dbReference type="Proteomes" id="UP000326582"/>
    </source>
</evidence>
<organism evidence="1 2">
    <name type="scientific">Clavispora lusitaniae</name>
    <name type="common">Candida lusitaniae</name>
    <dbReference type="NCBI Taxonomy" id="36911"/>
    <lineage>
        <taxon>Eukaryota</taxon>
        <taxon>Fungi</taxon>
        <taxon>Dikarya</taxon>
        <taxon>Ascomycota</taxon>
        <taxon>Saccharomycotina</taxon>
        <taxon>Pichiomycetes</taxon>
        <taxon>Metschnikowiaceae</taxon>
        <taxon>Clavispora</taxon>
    </lineage>
</organism>
<sequence length="312" mass="35391">MTYLIGDRTIVMNGRSLTEEEEAIFRAHPHMAKQCLNSTTYNYLVSIKNIIHLYCDVVTIYSTLLSKIPNYDDVTVMTNKTRANLTRLEEDLNQIFGKDLHAAAGGWEDKHYEKSVKPLAMLILKSCNESFDIIYKNLTCVDVFFSSFDNLKKLLIPCLLNHTQIIQKSISGAIFLFGLTTIADEVGAITEFDSTAIKQLTKLDSITSGLQREEKLLEMVLSTVNPSLQQYTNILLGKAILKRDIDEAECQIIRRRDVCFQAAEHVVSIPLTSDQNESLSMQSIPQYLFYLISALFVVGIIVLYRFFVVFFG</sequence>
<name>A0ACD0WQQ3_CLALS</name>
<reference evidence="2" key="1">
    <citation type="journal article" date="2019" name="MBio">
        <title>Comparative genomics for the elucidation of multidrug resistance (MDR) in Candida lusitaniae.</title>
        <authorList>
            <person name="Kannan A."/>
            <person name="Asner S.A."/>
            <person name="Trachsel E."/>
            <person name="Kelly S."/>
            <person name="Parker J."/>
            <person name="Sanglard D."/>
        </authorList>
    </citation>
    <scope>NUCLEOTIDE SEQUENCE [LARGE SCALE GENOMIC DNA]</scope>
    <source>
        <strain evidence="2">P1</strain>
    </source>
</reference>
<proteinExistence type="predicted"/>
<keyword evidence="2" id="KW-1185">Reference proteome</keyword>
<dbReference type="EMBL" id="CP038488">
    <property type="protein sequence ID" value="QFZ29347.1"/>
    <property type="molecule type" value="Genomic_DNA"/>
</dbReference>
<dbReference type="Proteomes" id="UP000326582">
    <property type="component" value="Chromosome 5"/>
</dbReference>
<protein>
    <submittedName>
        <fullName evidence="1">Uncharacterized protein</fullName>
    </submittedName>
</protein>
<evidence type="ECO:0000313" key="1">
    <source>
        <dbReference type="EMBL" id="QFZ29347.1"/>
    </source>
</evidence>
<gene>
    <name evidence="1" type="ORF">EJF14_50584</name>
</gene>